<feature type="compositionally biased region" description="Polar residues" evidence="2">
    <location>
        <begin position="1206"/>
        <end position="1218"/>
    </location>
</feature>
<evidence type="ECO:0000313" key="3">
    <source>
        <dbReference type="EMBL" id="JAP46766.1"/>
    </source>
</evidence>
<organism evidence="3">
    <name type="scientific">Schistocephalus solidus</name>
    <name type="common">Tapeworm</name>
    <dbReference type="NCBI Taxonomy" id="70667"/>
    <lineage>
        <taxon>Eukaryota</taxon>
        <taxon>Metazoa</taxon>
        <taxon>Spiralia</taxon>
        <taxon>Lophotrochozoa</taxon>
        <taxon>Platyhelminthes</taxon>
        <taxon>Cestoda</taxon>
        <taxon>Eucestoda</taxon>
        <taxon>Diphyllobothriidea</taxon>
        <taxon>Diphyllobothriidae</taxon>
        <taxon>Schistocephalus</taxon>
    </lineage>
</organism>
<proteinExistence type="predicted"/>
<feature type="region of interest" description="Disordered" evidence="2">
    <location>
        <begin position="1470"/>
        <end position="1497"/>
    </location>
</feature>
<feature type="non-terminal residue" evidence="3">
    <location>
        <position position="1709"/>
    </location>
</feature>
<accession>A0A0X3PHM6</accession>
<feature type="region of interest" description="Disordered" evidence="2">
    <location>
        <begin position="392"/>
        <end position="413"/>
    </location>
</feature>
<feature type="region of interest" description="Disordered" evidence="2">
    <location>
        <begin position="1411"/>
        <end position="1437"/>
    </location>
</feature>
<feature type="compositionally biased region" description="Polar residues" evidence="2">
    <location>
        <begin position="1598"/>
        <end position="1625"/>
    </location>
</feature>
<feature type="region of interest" description="Disordered" evidence="2">
    <location>
        <begin position="1577"/>
        <end position="1639"/>
    </location>
</feature>
<sequence>MLDSTSRLYRPSANEIQRIKLEQTSRRRKMRIQQVRSIAMAHAAYTRKRYFEKQRAVLSKVATEIQREKTRVDTCTLQEKQALLDEAVRKLGESHRAARSWEDAAENEQKEAKSRQLKANERFNAAFLELMTDKAIKEWQASASVRYRVAALETEKKRAAAIAALPPPPPAPYCDTLVTDKHPHETACTQCAGVQEADMVRKVYVNVVDGDKNCLSGPRPISPPQVMNAKMQISETPLEEQPTAFDAAVEEEARLKAVEQGRSIQAVEALVKAEVRGESAIRRARVQQHYDSLLRRLDEIARVDFRDHQRHIASSMALYSAEGERAEALEEKRERAFEKELWQQMSLEPQKELRQPIPSEPSLGSDSAAVTETLVDLDGDSEVVAAELTTPSEHQINLSVKNQSPEPPRQMSEMDDDQAQISSATVSAENPVACAIAPSLHQEQISAENLNNQSYPYSKRSPSVGIRVGARLPPPAAELTSRTPAFLSHMGPGDRPEMTDFRHYLHIPAADVDKLCIQKLQEQLNQYFRTRSTISDHNRFSDAVDFEREKEKLDIQVAEIDRQIEALRQSALARQRRVLDDSRRATLGTAMDGERMVTFRPNATDLPAQLNEPCVTEVSGGSFSLSPTLSTSVASTVDHSPLQTATSAQLLSSEKRERARQLIKQQQTSSHVRLTSVPKKTRVTISPAQKPVEQRICPLQRTGSGATSAAIVDRNLTAPKPVKTTTHLSARPSTRVNVIVSNTCHDAVSLSPTTRKDSGRSTYICPTVRPTNTLTYESPQMVIFHPPAKTLDESEEASDLTHVTSPEPSLPSFSRTACRVVSPSPPSESGFALLDERSHYETEPIRLKATASTFVVAKACSPITKTADEEPVPHFQQPLTCSVSTPPDAEDIDKSTSEVSYYSPQTNRMPSHFGVAKVASPNMRYAVPDNKTLEVFVSGPSPDLRRSSLAIEGRPVGIECEDCQWPPPPSPVVSSPPLPLQLDVDEPAPLITDSCDAMFTGFARPQNETEDVRAVPRAALRRSFPGLPSTNQALHNSFPTLGPAFPRTSRIPKVVTQSATTSQDGLYPCDFPSDHRRNTLSSLTLDRLIQPICPPGDGRHLSVSYPDLQMKNVRPQPVVPESLSRSLGNLLTAPPAISSHCSSPMTSPRRIITKARPQVTLAAPQLHVPNIHSPAINTTVSVPVAEMTKAPRTPAHIDTAHPPSSPEFSRLSSTTQHSIEPGREPRKSVVPKAPGVDQQSSPSSLLISRVGSYSLSQLLSDQSNPPPEANCESFGSMRLTQRSSSKTSLSDVDVPTLKLYVSQETPSAKMPASRGRIRRIVHQNQSCSAPVPPLLAADHVNVETAEPHNGDLRSSLSSGSESPSLSYPLTYEELETFQYTVTDRKQAILKKYLQKNLDGLRHDAATRMSSLTFEESSSTSLPTPLGTTSKTMPTSEELSSKFSSLTVSSMLPLSTSLRDITSDIDITSPSSPSTVFHSLPNSGSPADSSPDSPTPTTWPVRTFVQRNNNNRQNTVLLSKHPVHLALPTRIHRGSPWYQTHRMQFRQLSVVEEASEVDGVLLKGETVCVYSPERLENQQLNSSPSLPASTPASSSRPSDQFSCLSASTAPETETNRGHTTTVTPLSRASAGDGATGSLSSSEITTLRYLHDLPYTPKSPTMDKSDSAVSVTDTSFFTPYVTAISLSQQEHNDPVSLDLSAVTSHHLGVVV</sequence>
<name>A0A0X3PHM6_SCHSO</name>
<feature type="coiled-coil region" evidence="1">
    <location>
        <begin position="543"/>
        <end position="570"/>
    </location>
</feature>
<feature type="compositionally biased region" description="Low complexity" evidence="2">
    <location>
        <begin position="1581"/>
        <end position="1597"/>
    </location>
</feature>
<evidence type="ECO:0000256" key="1">
    <source>
        <dbReference type="SAM" id="Coils"/>
    </source>
</evidence>
<dbReference type="EMBL" id="GEEE01016459">
    <property type="protein sequence ID" value="JAP46766.1"/>
    <property type="molecule type" value="Transcribed_RNA"/>
</dbReference>
<gene>
    <name evidence="3" type="primary">CE295</name>
    <name evidence="3" type="ORF">TR113746</name>
</gene>
<feature type="region of interest" description="Disordered" evidence="2">
    <location>
        <begin position="1257"/>
        <end position="1290"/>
    </location>
</feature>
<feature type="compositionally biased region" description="Low complexity" evidence="2">
    <location>
        <begin position="1411"/>
        <end position="1431"/>
    </location>
</feature>
<feature type="region of interest" description="Disordered" evidence="2">
    <location>
        <begin position="347"/>
        <end position="367"/>
    </location>
</feature>
<feature type="region of interest" description="Disordered" evidence="2">
    <location>
        <begin position="1194"/>
        <end position="1244"/>
    </location>
</feature>
<reference evidence="3" key="1">
    <citation type="submission" date="2016-01" db="EMBL/GenBank/DDBJ databases">
        <title>Reference transcriptome for the parasite Schistocephalus solidus: insights into the molecular evolution of parasitism.</title>
        <authorList>
            <person name="Hebert F.O."/>
            <person name="Grambauer S."/>
            <person name="Barber I."/>
            <person name="Landry C.R."/>
            <person name="Aubin-Horth N."/>
        </authorList>
    </citation>
    <scope>NUCLEOTIDE SEQUENCE</scope>
</reference>
<evidence type="ECO:0000256" key="2">
    <source>
        <dbReference type="SAM" id="MobiDB-lite"/>
    </source>
</evidence>
<protein>
    <submittedName>
        <fullName evidence="3">Centrosomal protein of</fullName>
    </submittedName>
</protein>
<keyword evidence="1" id="KW-0175">Coiled coil</keyword>
<feature type="compositionally biased region" description="Polar residues" evidence="2">
    <location>
        <begin position="392"/>
        <end position="404"/>
    </location>
</feature>
<feature type="compositionally biased region" description="Polar residues" evidence="2">
    <location>
        <begin position="1278"/>
        <end position="1290"/>
    </location>
</feature>